<protein>
    <recommendedName>
        <fullName evidence="1">N-acetyltransferase domain-containing protein</fullName>
    </recommendedName>
</protein>
<dbReference type="Pfam" id="PF00583">
    <property type="entry name" value="Acetyltransf_1"/>
    <property type="match status" value="1"/>
</dbReference>
<reference evidence="2" key="1">
    <citation type="submission" date="2018-05" db="EMBL/GenBank/DDBJ databases">
        <authorList>
            <person name="Lanie J.A."/>
            <person name="Ng W.-L."/>
            <person name="Kazmierczak K.M."/>
            <person name="Andrzejewski T.M."/>
            <person name="Davidsen T.M."/>
            <person name="Wayne K.J."/>
            <person name="Tettelin H."/>
            <person name="Glass J.I."/>
            <person name="Rusch D."/>
            <person name="Podicherti R."/>
            <person name="Tsui H.-C.T."/>
            <person name="Winkler M.E."/>
        </authorList>
    </citation>
    <scope>NUCLEOTIDE SEQUENCE</scope>
</reference>
<dbReference type="AlphaFoldDB" id="A0A381VVC1"/>
<accession>A0A381VVC1</accession>
<name>A0A381VVC1_9ZZZZ</name>
<evidence type="ECO:0000259" key="1">
    <source>
        <dbReference type="PROSITE" id="PS51186"/>
    </source>
</evidence>
<dbReference type="InterPro" id="IPR016181">
    <property type="entry name" value="Acyl_CoA_acyltransferase"/>
</dbReference>
<dbReference type="GO" id="GO:0016747">
    <property type="term" value="F:acyltransferase activity, transferring groups other than amino-acyl groups"/>
    <property type="evidence" value="ECO:0007669"/>
    <property type="project" value="InterPro"/>
</dbReference>
<proteinExistence type="predicted"/>
<feature type="domain" description="N-acetyltransferase" evidence="1">
    <location>
        <begin position="45"/>
        <end position="190"/>
    </location>
</feature>
<gene>
    <name evidence="2" type="ORF">METZ01_LOCUS96421</name>
</gene>
<dbReference type="SUPFAM" id="SSF55729">
    <property type="entry name" value="Acyl-CoA N-acyltransferases (Nat)"/>
    <property type="match status" value="1"/>
</dbReference>
<dbReference type="EMBL" id="UINC01009729">
    <property type="protein sequence ID" value="SVA43567.1"/>
    <property type="molecule type" value="Genomic_DNA"/>
</dbReference>
<dbReference type="InterPro" id="IPR000182">
    <property type="entry name" value="GNAT_dom"/>
</dbReference>
<evidence type="ECO:0000313" key="2">
    <source>
        <dbReference type="EMBL" id="SVA43567.1"/>
    </source>
</evidence>
<sequence length="198" mass="22727">MTDRQTEYTAPAPKADGTLEVTFTYLEMRKPSDPVPYQGPTIDNLTVLRAVEPTISFYRYLYNHVGGPCLWYERRALSDGQLKTILIDPGVHVYVLYANGVPAGYAELDTRGKNDMEVAYFGLLPEFIGRKLGPWFLNWTLQRAWSRNPTRLWVNTCTLDHPAALTVYRHAGFTPFREETATIRDPRQEPFWQSSPHT</sequence>
<dbReference type="PROSITE" id="PS51186">
    <property type="entry name" value="GNAT"/>
    <property type="match status" value="1"/>
</dbReference>
<dbReference type="Gene3D" id="3.40.630.30">
    <property type="match status" value="1"/>
</dbReference>
<organism evidence="2">
    <name type="scientific">marine metagenome</name>
    <dbReference type="NCBI Taxonomy" id="408172"/>
    <lineage>
        <taxon>unclassified sequences</taxon>
        <taxon>metagenomes</taxon>
        <taxon>ecological metagenomes</taxon>
    </lineage>
</organism>